<dbReference type="OrthoDB" id="341613at2157"/>
<feature type="region of interest" description="Disordered" evidence="1">
    <location>
        <begin position="218"/>
        <end position="239"/>
    </location>
</feature>
<organism evidence="2 3">
    <name type="scientific">Halorhabdus utahensis (strain DSM 12940 / JCM 11049 / AX-2)</name>
    <dbReference type="NCBI Taxonomy" id="519442"/>
    <lineage>
        <taxon>Archaea</taxon>
        <taxon>Methanobacteriati</taxon>
        <taxon>Methanobacteriota</taxon>
        <taxon>Stenosarchaea group</taxon>
        <taxon>Halobacteria</taxon>
        <taxon>Halobacteriales</taxon>
        <taxon>Haloarculaceae</taxon>
        <taxon>Halorhabdus</taxon>
    </lineage>
</organism>
<dbReference type="InterPro" id="IPR055541">
    <property type="entry name" value="DUF7117"/>
</dbReference>
<dbReference type="eggNOG" id="arCOG04625">
    <property type="taxonomic scope" value="Archaea"/>
</dbReference>
<dbReference type="Proteomes" id="UP000002071">
    <property type="component" value="Chromosome"/>
</dbReference>
<evidence type="ECO:0000256" key="1">
    <source>
        <dbReference type="SAM" id="MobiDB-lite"/>
    </source>
</evidence>
<feature type="compositionally biased region" description="Basic and acidic residues" evidence="1">
    <location>
        <begin position="224"/>
        <end position="239"/>
    </location>
</feature>
<keyword evidence="3" id="KW-1185">Reference proteome</keyword>
<proteinExistence type="predicted"/>
<reference evidence="2 3" key="1">
    <citation type="journal article" date="2009" name="Stand. Genomic Sci.">
        <title>Complete genome sequence of Halorhabdus utahensis type strain (AX-2).</title>
        <authorList>
            <person name="Anderson I."/>
            <person name="Tindall B.J."/>
            <person name="Pomrenke H."/>
            <person name="Goker M."/>
            <person name="Lapidus A."/>
            <person name="Nolan M."/>
            <person name="Copeland A."/>
            <person name="Glavina Del Rio T."/>
            <person name="Chen F."/>
            <person name="Tice H."/>
            <person name="Cheng J.F."/>
            <person name="Lucas S."/>
            <person name="Chertkov O."/>
            <person name="Bruce D."/>
            <person name="Brettin T."/>
            <person name="Detter J.C."/>
            <person name="Han C."/>
            <person name="Goodwin L."/>
            <person name="Land M."/>
            <person name="Hauser L."/>
            <person name="Chang Y.J."/>
            <person name="Jeffries C.D."/>
            <person name="Pitluck S."/>
            <person name="Pati A."/>
            <person name="Mavromatis K."/>
            <person name="Ivanova N."/>
            <person name="Ovchinnikova G."/>
            <person name="Chen A."/>
            <person name="Palaniappan K."/>
            <person name="Chain P."/>
            <person name="Rohde M."/>
            <person name="Bristow J."/>
            <person name="Eisen J.A."/>
            <person name="Markowitz V."/>
            <person name="Hugenholtz P."/>
            <person name="Kyrpides N.C."/>
            <person name="Klenk H.P."/>
        </authorList>
    </citation>
    <scope>NUCLEOTIDE SEQUENCE [LARGE SCALE GENOMIC DNA]</scope>
    <source>
        <strain evidence="3">DSM 12940 / JCM 11049 / AX-2</strain>
    </source>
</reference>
<name>C7NSI7_HALUD</name>
<accession>C7NSI7</accession>
<dbReference type="GeneID" id="8385251"/>
<evidence type="ECO:0008006" key="4">
    <source>
        <dbReference type="Google" id="ProtNLM"/>
    </source>
</evidence>
<dbReference type="AlphaFoldDB" id="C7NSI7"/>
<dbReference type="KEGG" id="hut:Huta_2942"/>
<evidence type="ECO:0000313" key="3">
    <source>
        <dbReference type="Proteomes" id="UP000002071"/>
    </source>
</evidence>
<sequence>MRIRGERECQNCGSRWTYYETGSVECPDCGSVRSVGVDERTRHTASPVTLELTPAREMIDVEPPERVADRAAECAAEFVRRDGFIDAGDLQPLGATFVAAMELKHVGRAIARSMTVTDDEERFLLALLDGAASGQRPAPDSVPETLVPVRGLAAAATVSEYRRDLRQYLDDDPDERARTVLGAVEDHRTRVAALDGDVSPAQAEALIEAARAVGTHLIEDDPDALDRARDHLSELDPER</sequence>
<dbReference type="EMBL" id="CP001687">
    <property type="protein sequence ID" value="ACV13103.1"/>
    <property type="molecule type" value="Genomic_DNA"/>
</dbReference>
<dbReference type="Pfam" id="PF23430">
    <property type="entry name" value="DUF7117"/>
    <property type="match status" value="1"/>
</dbReference>
<evidence type="ECO:0000313" key="2">
    <source>
        <dbReference type="EMBL" id="ACV13103.1"/>
    </source>
</evidence>
<protein>
    <recommendedName>
        <fullName evidence="4">TFIIB-type zinc ribbon-containing protein</fullName>
    </recommendedName>
</protein>
<gene>
    <name evidence="2" type="ordered locus">Huta_2942</name>
</gene>
<dbReference type="HOGENOM" id="CLU_077072_0_0_2"/>
<dbReference type="RefSeq" id="WP_015790665.1">
    <property type="nucleotide sequence ID" value="NC_013158.1"/>
</dbReference>